<evidence type="ECO:0000256" key="4">
    <source>
        <dbReference type="ARBA" id="ARBA00022475"/>
    </source>
</evidence>
<feature type="compositionally biased region" description="Low complexity" evidence="9">
    <location>
        <begin position="345"/>
        <end position="357"/>
    </location>
</feature>
<evidence type="ECO:0000313" key="11">
    <source>
        <dbReference type="EMBL" id="SFJ28589.1"/>
    </source>
</evidence>
<dbReference type="PANTHER" id="PTHR30161">
    <property type="entry name" value="FLAGELLAR EXPORT PROTEIN, MEMBRANE FLHA SUBUNIT-RELATED"/>
    <property type="match status" value="1"/>
</dbReference>
<dbReference type="Proteomes" id="UP000183018">
    <property type="component" value="Unassembled WGS sequence"/>
</dbReference>
<feature type="transmembrane region" description="Helical" evidence="10">
    <location>
        <begin position="283"/>
        <end position="300"/>
    </location>
</feature>
<dbReference type="Gene3D" id="3.40.50.12790">
    <property type="entry name" value="FHIPEP family, domain 4"/>
    <property type="match status" value="1"/>
</dbReference>
<evidence type="ECO:0000256" key="10">
    <source>
        <dbReference type="SAM" id="Phobius"/>
    </source>
</evidence>
<dbReference type="PRINTS" id="PR00949">
    <property type="entry name" value="TYPE3IMAPROT"/>
</dbReference>
<accession>A0A1I3Q4H4</accession>
<dbReference type="AlphaFoldDB" id="A0A1I3Q4H4"/>
<dbReference type="RefSeq" id="WP_074889867.1">
    <property type="nucleotide sequence ID" value="NZ_FORC01000007.1"/>
</dbReference>
<evidence type="ECO:0000256" key="8">
    <source>
        <dbReference type="ARBA" id="ARBA00023136"/>
    </source>
</evidence>
<proteinExistence type="inferred from homology"/>
<evidence type="ECO:0000256" key="3">
    <source>
        <dbReference type="ARBA" id="ARBA00022448"/>
    </source>
</evidence>
<feature type="transmembrane region" description="Helical" evidence="10">
    <location>
        <begin position="12"/>
        <end position="33"/>
    </location>
</feature>
<dbReference type="GO" id="GO:0009306">
    <property type="term" value="P:protein secretion"/>
    <property type="evidence" value="ECO:0007669"/>
    <property type="project" value="InterPro"/>
</dbReference>
<dbReference type="PANTHER" id="PTHR30161:SF2">
    <property type="entry name" value="INVASION PROTEIN INVA"/>
    <property type="match status" value="1"/>
</dbReference>
<dbReference type="InterPro" id="IPR042193">
    <property type="entry name" value="FHIPEP_3"/>
</dbReference>
<dbReference type="Gene3D" id="1.10.8.540">
    <property type="entry name" value="FHIPEP family, domain 3"/>
    <property type="match status" value="1"/>
</dbReference>
<dbReference type="NCBIfam" id="TIGR01399">
    <property type="entry name" value="hrcV"/>
    <property type="match status" value="1"/>
</dbReference>
<dbReference type="EMBL" id="FORC01000007">
    <property type="protein sequence ID" value="SFJ28589.1"/>
    <property type="molecule type" value="Genomic_DNA"/>
</dbReference>
<dbReference type="InterPro" id="IPR001712">
    <property type="entry name" value="T3SS_FHIPEP"/>
</dbReference>
<evidence type="ECO:0000256" key="6">
    <source>
        <dbReference type="ARBA" id="ARBA00022692"/>
    </source>
</evidence>
<feature type="transmembrane region" description="Helical" evidence="10">
    <location>
        <begin position="39"/>
        <end position="61"/>
    </location>
</feature>
<dbReference type="GO" id="GO:0005886">
    <property type="term" value="C:plasma membrane"/>
    <property type="evidence" value="ECO:0007669"/>
    <property type="project" value="UniProtKB-SubCell"/>
</dbReference>
<dbReference type="PIRSF" id="PIRSF005419">
    <property type="entry name" value="FlhA"/>
    <property type="match status" value="1"/>
</dbReference>
<evidence type="ECO:0000313" key="12">
    <source>
        <dbReference type="Proteomes" id="UP000183018"/>
    </source>
</evidence>
<feature type="transmembrane region" description="Helical" evidence="10">
    <location>
        <begin position="241"/>
        <end position="262"/>
    </location>
</feature>
<dbReference type="InterPro" id="IPR042196">
    <property type="entry name" value="FHIPEP_4"/>
</dbReference>
<dbReference type="STRING" id="289370.SAMN05216602_4595"/>
<dbReference type="Gene3D" id="3.40.30.60">
    <property type="entry name" value="FHIPEP family, domain 1"/>
    <property type="match status" value="1"/>
</dbReference>
<keyword evidence="7 10" id="KW-1133">Transmembrane helix</keyword>
<dbReference type="InterPro" id="IPR006302">
    <property type="entry name" value="T3SS_HrcV"/>
</dbReference>
<feature type="transmembrane region" description="Helical" evidence="10">
    <location>
        <begin position="73"/>
        <end position="93"/>
    </location>
</feature>
<keyword evidence="4" id="KW-1003">Cell membrane</keyword>
<sequence>MMARLSALAGMAAQRTEVVIVAFMMMAIVMMIIPLPTYLVDTLIGISIALSILVLIVAFYIRKPLELSALPVLILLSTLFRLALSISTTRLILLHGDAGHIIEAFGKFVIAGEVVVGLVIFLIITVAQFVVITKGAERVAEVAARFSLDAMPGKQMSIDNDLRNGDIDAGEARRRRSDLQRESQLFGAMDGSMKFVKGDAIAGLVILFVNLIGGLLIGMLSRGMSFAEAGHTYSLLTVGDGLIAQIPALLIAVAAGTVVTRVNNEAEQADLGTEIIRQMGNSQRALTLTALILAAVAFIPGFPAPVFLGLSAVLGLCAWMLMRRQRREQQATAAAAEASEETAVEAESPGEATAEAAPAPVDSRVLLSIGPGLAEAVPLQPFRQRLEVLCHDLHNELGIEFPMPAVVVDMAGSSGSYRVELEGVPVDQGELDSSRLLLQDDPVHLQLLEIQGEERASPLSSRPGLWIAGEHQADLSDAGIAYLRADEILREVLARTLRRYAGDFLGIQETRQLLAHLEESHGELVKEALRAVPLQRIADALRRLVSEGVSIRNRRALLEAMVEWGGREGDVGRFSDHLRTALARQISHQHADEKRVIAAFVLGSALEAQLLEAARQQDTGRGEIRAREATRGLLKALRQQCAQLPESIKPTLVVHPELRRRILRLCIRDELEMAVLSFTELAPEYSLQAIKVIGTPSTARAEKSEPAPAALAGAS</sequence>
<name>A0A1I3Q4H4_9GAMM</name>
<reference evidence="12" key="1">
    <citation type="submission" date="2016-10" db="EMBL/GenBank/DDBJ databases">
        <authorList>
            <person name="Varghese N."/>
            <person name="Submissions S."/>
        </authorList>
    </citation>
    <scope>NUCLEOTIDE SEQUENCE [LARGE SCALE GENOMIC DNA]</scope>
    <source>
        <strain evidence="12">LMG 22563</strain>
    </source>
</reference>
<comment type="similarity">
    <text evidence="2">Belongs to the FHIPEP (flagella/HR/invasion proteins export pore) family.</text>
</comment>
<feature type="region of interest" description="Disordered" evidence="9">
    <location>
        <begin position="332"/>
        <end position="357"/>
    </location>
</feature>
<keyword evidence="6 10" id="KW-0812">Transmembrane</keyword>
<dbReference type="InterPro" id="IPR042194">
    <property type="entry name" value="FHIPEP_1"/>
</dbReference>
<dbReference type="OrthoDB" id="9759185at2"/>
<evidence type="ECO:0000256" key="7">
    <source>
        <dbReference type="ARBA" id="ARBA00022989"/>
    </source>
</evidence>
<evidence type="ECO:0000256" key="1">
    <source>
        <dbReference type="ARBA" id="ARBA00004429"/>
    </source>
</evidence>
<feature type="transmembrane region" description="Helical" evidence="10">
    <location>
        <begin position="200"/>
        <end position="221"/>
    </location>
</feature>
<comment type="subcellular location">
    <subcellularLocation>
        <location evidence="1">Cell inner membrane</location>
        <topology evidence="1">Multi-pass membrane protein</topology>
    </subcellularLocation>
</comment>
<keyword evidence="5" id="KW-0997">Cell inner membrane</keyword>
<evidence type="ECO:0000256" key="5">
    <source>
        <dbReference type="ARBA" id="ARBA00022519"/>
    </source>
</evidence>
<evidence type="ECO:0000256" key="9">
    <source>
        <dbReference type="SAM" id="MobiDB-lite"/>
    </source>
</evidence>
<keyword evidence="12" id="KW-1185">Reference proteome</keyword>
<protein>
    <submittedName>
        <fullName evidence="11">Type III secretion protein V</fullName>
    </submittedName>
</protein>
<gene>
    <name evidence="11" type="ORF">SAMN05216602_4595</name>
</gene>
<evidence type="ECO:0000256" key="2">
    <source>
        <dbReference type="ARBA" id="ARBA00008835"/>
    </source>
</evidence>
<keyword evidence="8 10" id="KW-0472">Membrane</keyword>
<dbReference type="Pfam" id="PF00771">
    <property type="entry name" value="FHIPEP"/>
    <property type="match status" value="1"/>
</dbReference>
<keyword evidence="3" id="KW-0813">Transport</keyword>
<feature type="transmembrane region" description="Helical" evidence="10">
    <location>
        <begin position="105"/>
        <end position="131"/>
    </location>
</feature>
<organism evidence="11 12">
    <name type="scientific">Phytopseudomonas argentinensis</name>
    <dbReference type="NCBI Taxonomy" id="289370"/>
    <lineage>
        <taxon>Bacteria</taxon>
        <taxon>Pseudomonadati</taxon>
        <taxon>Pseudomonadota</taxon>
        <taxon>Gammaproteobacteria</taxon>
        <taxon>Pseudomonadales</taxon>
        <taxon>Pseudomonadaceae</taxon>
        <taxon>Phytopseudomonas</taxon>
    </lineage>
</organism>